<feature type="region of interest" description="Disordered" evidence="6">
    <location>
        <begin position="169"/>
        <end position="260"/>
    </location>
</feature>
<feature type="zinc finger region" description="C3H1-type" evidence="5">
    <location>
        <begin position="133"/>
        <end position="161"/>
    </location>
</feature>
<dbReference type="GO" id="GO:0008270">
    <property type="term" value="F:zinc ion binding"/>
    <property type="evidence" value="ECO:0007669"/>
    <property type="project" value="UniProtKB-KW"/>
</dbReference>
<comment type="caution">
    <text evidence="12">The sequence shown here is derived from an EMBL/GenBank/DDBJ whole genome shotgun (WGS) entry which is preliminary data.</text>
</comment>
<evidence type="ECO:0000313" key="12">
    <source>
        <dbReference type="EMBL" id="TIC67235.1"/>
    </source>
</evidence>
<proteinExistence type="predicted"/>
<keyword evidence="3 5" id="KW-0863">Zinc-finger</keyword>
<keyword evidence="1 5" id="KW-0479">Metal-binding</keyword>
<feature type="compositionally biased region" description="Polar residues" evidence="6">
    <location>
        <begin position="182"/>
        <end position="223"/>
    </location>
</feature>
<dbReference type="EMBL" id="SPRC01000013">
    <property type="protein sequence ID" value="TIB80838.1"/>
    <property type="molecule type" value="Genomic_DNA"/>
</dbReference>
<dbReference type="InterPro" id="IPR000571">
    <property type="entry name" value="Znf_CCCH"/>
</dbReference>
<evidence type="ECO:0000313" key="10">
    <source>
        <dbReference type="EMBL" id="TIC31762.1"/>
    </source>
</evidence>
<evidence type="ECO:0000313" key="13">
    <source>
        <dbReference type="Proteomes" id="UP000305362"/>
    </source>
</evidence>
<dbReference type="Gene3D" id="4.10.1000.10">
    <property type="entry name" value="Zinc finger, CCCH-type"/>
    <property type="match status" value="2"/>
</dbReference>
<dbReference type="SUPFAM" id="SSF90229">
    <property type="entry name" value="CCCH zinc finger"/>
    <property type="match status" value="2"/>
</dbReference>
<dbReference type="SMART" id="SM00356">
    <property type="entry name" value="ZnF_C3H1"/>
    <property type="match status" value="2"/>
</dbReference>
<name>A0A4T0PPA5_9BASI</name>
<evidence type="ECO:0000313" key="16">
    <source>
        <dbReference type="Proteomes" id="UP000310685"/>
    </source>
</evidence>
<reference evidence="13 14" key="1">
    <citation type="submission" date="2019-03" db="EMBL/GenBank/DDBJ databases">
        <title>Sequencing 25 genomes of Wallemia mellicola.</title>
        <authorList>
            <person name="Gostincar C."/>
        </authorList>
    </citation>
    <scope>NUCLEOTIDE SEQUENCE [LARGE SCALE GENOMIC DNA]</scope>
    <source>
        <strain evidence="9 15">EXF-1262</strain>
        <strain evidence="11 13">EXF-1277</strain>
        <strain evidence="8 16">EXF-6152</strain>
        <strain evidence="12 17">EXF-757</strain>
        <strain evidence="10 14">EXF-8738</strain>
    </source>
</reference>
<dbReference type="OrthoDB" id="410307at2759"/>
<evidence type="ECO:0000256" key="1">
    <source>
        <dbReference type="ARBA" id="ARBA00022723"/>
    </source>
</evidence>
<keyword evidence="4 5" id="KW-0862">Zinc</keyword>
<evidence type="ECO:0000313" key="8">
    <source>
        <dbReference type="EMBL" id="TIB80838.1"/>
    </source>
</evidence>
<dbReference type="GO" id="GO:0003729">
    <property type="term" value="F:mRNA binding"/>
    <property type="evidence" value="ECO:0007669"/>
    <property type="project" value="InterPro"/>
</dbReference>
<dbReference type="InterPro" id="IPR036855">
    <property type="entry name" value="Znf_CCCH_sf"/>
</dbReference>
<dbReference type="InterPro" id="IPR045877">
    <property type="entry name" value="ZFP36-like"/>
</dbReference>
<dbReference type="Proteomes" id="UP000310708">
    <property type="component" value="Unassembled WGS sequence"/>
</dbReference>
<dbReference type="OMA" id="QFRSCES"/>
<feature type="domain" description="C3H1-type" evidence="7">
    <location>
        <begin position="133"/>
        <end position="161"/>
    </location>
</feature>
<dbReference type="Proteomes" id="UP000307169">
    <property type="component" value="Unassembled WGS sequence"/>
</dbReference>
<evidence type="ECO:0000313" key="17">
    <source>
        <dbReference type="Proteomes" id="UP000310708"/>
    </source>
</evidence>
<dbReference type="EMBL" id="SPRH01000012">
    <property type="protein sequence ID" value="TIC02408.1"/>
    <property type="molecule type" value="Genomic_DNA"/>
</dbReference>
<dbReference type="Proteomes" id="UP000305647">
    <property type="component" value="Unassembled WGS sequence"/>
</dbReference>
<accession>A0A4T0PPA5</accession>
<evidence type="ECO:0000256" key="4">
    <source>
        <dbReference type="ARBA" id="ARBA00022833"/>
    </source>
</evidence>
<evidence type="ECO:0000313" key="15">
    <source>
        <dbReference type="Proteomes" id="UP000307169"/>
    </source>
</evidence>
<evidence type="ECO:0000256" key="6">
    <source>
        <dbReference type="SAM" id="MobiDB-lite"/>
    </source>
</evidence>
<feature type="zinc finger region" description="C3H1-type" evidence="5">
    <location>
        <begin position="95"/>
        <end position="123"/>
    </location>
</feature>
<evidence type="ECO:0000256" key="5">
    <source>
        <dbReference type="PROSITE-ProRule" id="PRU00723"/>
    </source>
</evidence>
<evidence type="ECO:0000313" key="9">
    <source>
        <dbReference type="EMBL" id="TIC02408.1"/>
    </source>
</evidence>
<feature type="compositionally biased region" description="Low complexity" evidence="6">
    <location>
        <begin position="235"/>
        <end position="248"/>
    </location>
</feature>
<dbReference type="EMBL" id="SPRX01000012">
    <property type="protein sequence ID" value="TIC67235.1"/>
    <property type="molecule type" value="Genomic_DNA"/>
</dbReference>
<dbReference type="PROSITE" id="PS50103">
    <property type="entry name" value="ZF_C3H1"/>
    <property type="match status" value="2"/>
</dbReference>
<dbReference type="EMBL" id="SPRV01000020">
    <property type="protein sequence ID" value="TIC66540.1"/>
    <property type="molecule type" value="Genomic_DNA"/>
</dbReference>
<protein>
    <recommendedName>
        <fullName evidence="7">C3H1-type domain-containing protein</fullName>
    </recommendedName>
</protein>
<dbReference type="Proteomes" id="UP000310685">
    <property type="component" value="Unassembled WGS sequence"/>
</dbReference>
<evidence type="ECO:0000313" key="14">
    <source>
        <dbReference type="Proteomes" id="UP000305647"/>
    </source>
</evidence>
<dbReference type="AlphaFoldDB" id="A0A4T0PPA5"/>
<dbReference type="FunFam" id="4.10.1000.10:FF:000001">
    <property type="entry name" value="zinc finger CCCH domain-containing protein 15-like"/>
    <property type="match status" value="1"/>
</dbReference>
<dbReference type="PANTHER" id="PTHR12547">
    <property type="entry name" value="CCCH ZINC FINGER/TIS11-RELATED"/>
    <property type="match status" value="1"/>
</dbReference>
<evidence type="ECO:0000256" key="3">
    <source>
        <dbReference type="ARBA" id="ARBA00022771"/>
    </source>
</evidence>
<dbReference type="EMBL" id="SPRO01000011">
    <property type="protein sequence ID" value="TIC31762.1"/>
    <property type="molecule type" value="Genomic_DNA"/>
</dbReference>
<dbReference type="PANTHER" id="PTHR12547:SF18">
    <property type="entry name" value="PROTEIN TIS11"/>
    <property type="match status" value="1"/>
</dbReference>
<sequence length="292" mass="32595">MDVYKLNPMDSLFSPLSEYNNQLHSPPSFANAHPEIFYNEVQTEPDQLVNQLAIIQAHQQQIHSNQLLLNRQFQQQQQVDDGPPGPSINNRKLGLYKTELCRSWEEKGTCRYGCKCQFAHGQDELRDVPRHPKFKTQLCATYWHSGSCPYGKRCCFIHSTFPHGANANGAPPLPLSEEEPTMTVSPRQSFTQTPTMHSLSLTPNTSTDSPPKNGQAEQYTPSLLSRIGERQRAGSTPSLSTSLDSNLSSPPPMSKTNSLNSFQFGEAPIYGLGLGFTNNKFDEFSLGFKNSL</sequence>
<evidence type="ECO:0000313" key="11">
    <source>
        <dbReference type="EMBL" id="TIC66540.1"/>
    </source>
</evidence>
<dbReference type="Proteomes" id="UP000305362">
    <property type="component" value="Unassembled WGS sequence"/>
</dbReference>
<dbReference type="Pfam" id="PF00642">
    <property type="entry name" value="zf-CCCH"/>
    <property type="match status" value="2"/>
</dbReference>
<feature type="domain" description="C3H1-type" evidence="7">
    <location>
        <begin position="95"/>
        <end position="123"/>
    </location>
</feature>
<organism evidence="12 17">
    <name type="scientific">Wallemia mellicola</name>
    <dbReference type="NCBI Taxonomy" id="1708541"/>
    <lineage>
        <taxon>Eukaryota</taxon>
        <taxon>Fungi</taxon>
        <taxon>Dikarya</taxon>
        <taxon>Basidiomycota</taxon>
        <taxon>Wallemiomycotina</taxon>
        <taxon>Wallemiomycetes</taxon>
        <taxon>Wallemiales</taxon>
        <taxon>Wallemiaceae</taxon>
        <taxon>Wallemia</taxon>
    </lineage>
</organism>
<evidence type="ECO:0000259" key="7">
    <source>
        <dbReference type="PROSITE" id="PS50103"/>
    </source>
</evidence>
<gene>
    <name evidence="12" type="ORF">E3Q01_01350</name>
    <name evidence="11" type="ORF">E3Q03_02205</name>
    <name evidence="10" type="ORF">E3Q10_01525</name>
    <name evidence="9" type="ORF">E3Q17_01453</name>
    <name evidence="8" type="ORF">E3Q22_01670</name>
</gene>
<keyword evidence="2" id="KW-0677">Repeat</keyword>
<evidence type="ECO:0000256" key="2">
    <source>
        <dbReference type="ARBA" id="ARBA00022737"/>
    </source>
</evidence>